<dbReference type="Pfam" id="PF13759">
    <property type="entry name" value="2OG-FeII_Oxy_5"/>
    <property type="match status" value="1"/>
</dbReference>
<reference evidence="1 2" key="2">
    <citation type="submission" date="2019-09" db="EMBL/GenBank/DDBJ databases">
        <authorList>
            <person name="Mazur A."/>
        </authorList>
    </citation>
    <scope>NUCLEOTIDE SEQUENCE [LARGE SCALE GENOMIC DNA]</scope>
    <source>
        <strain evidence="1 2">3729k</strain>
    </source>
</reference>
<dbReference type="Gene3D" id="2.60.120.620">
    <property type="entry name" value="q2cbj1_9rhob like domain"/>
    <property type="match status" value="1"/>
</dbReference>
<evidence type="ECO:0008006" key="3">
    <source>
        <dbReference type="Google" id="ProtNLM"/>
    </source>
</evidence>
<reference evidence="1 2" key="1">
    <citation type="submission" date="2019-09" db="EMBL/GenBank/DDBJ databases">
        <title>Arenimonas chukotkensis sp. nov., a bacterium isolated from Chukotka hot spring, Arctic region, Russia.</title>
        <authorList>
            <person name="Zayulina K.S."/>
            <person name="Prokofeva M.I."/>
            <person name="Elcheninov A.G."/>
            <person name="Novikov A."/>
            <person name="Kochetkova T.V."/>
            <person name="Kublanov I.V."/>
        </authorList>
    </citation>
    <scope>NUCLEOTIDE SEQUENCE [LARGE SCALE GENOMIC DNA]</scope>
    <source>
        <strain evidence="1 2">3729k</strain>
    </source>
</reference>
<comment type="caution">
    <text evidence="1">The sequence shown here is derived from an EMBL/GenBank/DDBJ whole genome shotgun (WGS) entry which is preliminary data.</text>
</comment>
<dbReference type="AlphaFoldDB" id="A0A5B2ZDE5"/>
<evidence type="ECO:0000313" key="1">
    <source>
        <dbReference type="EMBL" id="KAA2285234.1"/>
    </source>
</evidence>
<keyword evidence="2" id="KW-1185">Reference proteome</keyword>
<dbReference type="Proteomes" id="UP000322165">
    <property type="component" value="Unassembled WGS sequence"/>
</dbReference>
<dbReference type="InterPro" id="IPR012668">
    <property type="entry name" value="CHP02466"/>
</dbReference>
<name>A0A5B2ZDE5_9GAMM</name>
<dbReference type="SUPFAM" id="SSF51197">
    <property type="entry name" value="Clavaminate synthase-like"/>
    <property type="match status" value="1"/>
</dbReference>
<proteinExistence type="predicted"/>
<gene>
    <name evidence="1" type="ORF">F0415_04760</name>
</gene>
<accession>A0A5B2ZDE5</accession>
<protein>
    <recommendedName>
        <fullName evidence="3">Fe2OG dioxygenase domain-containing protein</fullName>
    </recommendedName>
</protein>
<dbReference type="EMBL" id="VUOD01000003">
    <property type="protein sequence ID" value="KAA2285234.1"/>
    <property type="molecule type" value="Genomic_DNA"/>
</dbReference>
<sequence>MPMYTLSPMFAVPAALAKMPDCAELNRELRELFLVKAAEGDKYRNPEPFTHRNAALFESNFRLFDWPQPCVTRLRDFCLANVYRTIRELSGYDTETLRRLHIATEAWFHVTHRGGYFGPHNHPMHSWSGVYCVCQEGDDPESDSGKLALINPHAMSTMYVDMANFRMKAPYSMANRMIRLSPGDLLIFPSWLLHEVLPYEGDGVRITVAFNARFKLEGVAPAQVPVG</sequence>
<organism evidence="1 2">
    <name type="scientific">Arenimonas fontis</name>
    <dbReference type="NCBI Taxonomy" id="2608255"/>
    <lineage>
        <taxon>Bacteria</taxon>
        <taxon>Pseudomonadati</taxon>
        <taxon>Pseudomonadota</taxon>
        <taxon>Gammaproteobacteria</taxon>
        <taxon>Lysobacterales</taxon>
        <taxon>Lysobacteraceae</taxon>
        <taxon>Arenimonas</taxon>
    </lineage>
</organism>
<evidence type="ECO:0000313" key="2">
    <source>
        <dbReference type="Proteomes" id="UP000322165"/>
    </source>
</evidence>